<dbReference type="Proteomes" id="UP000824025">
    <property type="component" value="Unassembled WGS sequence"/>
</dbReference>
<feature type="transmembrane region" description="Helical" evidence="1">
    <location>
        <begin position="102"/>
        <end position="120"/>
    </location>
</feature>
<dbReference type="SUPFAM" id="SSF52540">
    <property type="entry name" value="P-loop containing nucleoside triphosphate hydrolases"/>
    <property type="match status" value="1"/>
</dbReference>
<dbReference type="EMBL" id="DXCF01000027">
    <property type="protein sequence ID" value="HIZ09867.1"/>
    <property type="molecule type" value="Genomic_DNA"/>
</dbReference>
<reference evidence="2" key="1">
    <citation type="journal article" date="2021" name="PeerJ">
        <title>Extensive microbial diversity within the chicken gut microbiome revealed by metagenomics and culture.</title>
        <authorList>
            <person name="Gilroy R."/>
            <person name="Ravi A."/>
            <person name="Getino M."/>
            <person name="Pursley I."/>
            <person name="Horton D.L."/>
            <person name="Alikhan N.F."/>
            <person name="Baker D."/>
            <person name="Gharbi K."/>
            <person name="Hall N."/>
            <person name="Watson M."/>
            <person name="Adriaenssens E.M."/>
            <person name="Foster-Nyarko E."/>
            <person name="Jarju S."/>
            <person name="Secka A."/>
            <person name="Antonio M."/>
            <person name="Oren A."/>
            <person name="Chaudhuri R.R."/>
            <person name="La Ragione R."/>
            <person name="Hildebrand F."/>
            <person name="Pallen M.J."/>
        </authorList>
    </citation>
    <scope>NUCLEOTIDE SEQUENCE</scope>
    <source>
        <strain evidence="2">CHK192-19661</strain>
    </source>
</reference>
<evidence type="ECO:0000313" key="3">
    <source>
        <dbReference type="Proteomes" id="UP000824025"/>
    </source>
</evidence>
<keyword evidence="1" id="KW-0472">Membrane</keyword>
<keyword evidence="1" id="KW-0812">Transmembrane</keyword>
<evidence type="ECO:0000313" key="2">
    <source>
        <dbReference type="EMBL" id="HIZ09867.1"/>
    </source>
</evidence>
<proteinExistence type="predicted"/>
<name>A0A9D2II17_9FIRM</name>
<keyword evidence="1" id="KW-1133">Transmembrane helix</keyword>
<feature type="transmembrane region" description="Helical" evidence="1">
    <location>
        <begin position="48"/>
        <end position="66"/>
    </location>
</feature>
<gene>
    <name evidence="2" type="ORF">H9726_05205</name>
</gene>
<sequence>MEAVRKTKEYKRFSRRLKRGCRRRDRFSRICAWAERLSRESFKNTRRYLRFWGILGIAYLTGYFMTRDYYHGWYGVLCSFFDVSVFPQMRWDWPLIWQIGKLLLQLAMLVLVGVSVYHIVRRCGAKGYEMLYFSKAGGYMENQHSVCMTGAPGAGKTSLGGDMAVNVARRRWLDLQYEYHTQKRQVMNYIRFGMEEELEKFRALKDAYLFFKQRELRYVPCLATTFGMRVDGRYTYKANNKFFTQMQRIPEYCVIFDDEAGSSKGANTSSTVEDNVADFYRYVRHYGDFVLIMTEQGDDGTGKYIRKCLDNTIYCKGQKWILRPGVLLGYLFVAKGKTHRAAEKAVRRAAVHRREVCPVDGIWAGRV</sequence>
<comment type="caution">
    <text evidence="2">The sequence shown here is derived from an EMBL/GenBank/DDBJ whole genome shotgun (WGS) entry which is preliminary data.</text>
</comment>
<accession>A0A9D2II17</accession>
<protein>
    <submittedName>
        <fullName evidence="2">Uncharacterized protein</fullName>
    </submittedName>
</protein>
<evidence type="ECO:0000256" key="1">
    <source>
        <dbReference type="SAM" id="Phobius"/>
    </source>
</evidence>
<reference evidence="2" key="2">
    <citation type="submission" date="2021-04" db="EMBL/GenBank/DDBJ databases">
        <authorList>
            <person name="Gilroy R."/>
        </authorList>
    </citation>
    <scope>NUCLEOTIDE SEQUENCE</scope>
    <source>
        <strain evidence="2">CHK192-19661</strain>
    </source>
</reference>
<dbReference type="InterPro" id="IPR027417">
    <property type="entry name" value="P-loop_NTPase"/>
</dbReference>
<organism evidence="2 3">
    <name type="scientific">Candidatus Borkfalkia avicola</name>
    <dbReference type="NCBI Taxonomy" id="2838503"/>
    <lineage>
        <taxon>Bacteria</taxon>
        <taxon>Bacillati</taxon>
        <taxon>Bacillota</taxon>
        <taxon>Clostridia</taxon>
        <taxon>Christensenellales</taxon>
        <taxon>Christensenellaceae</taxon>
        <taxon>Candidatus Borkfalkia</taxon>
    </lineage>
</organism>
<dbReference type="AlphaFoldDB" id="A0A9D2II17"/>
<dbReference type="Gene3D" id="3.40.50.300">
    <property type="entry name" value="P-loop containing nucleotide triphosphate hydrolases"/>
    <property type="match status" value="1"/>
</dbReference>